<reference evidence="1" key="1">
    <citation type="journal article" date="2014" name="Front. Microbiol.">
        <title>High frequency of phylogenetically diverse reductive dehalogenase-homologous genes in deep subseafloor sedimentary metagenomes.</title>
        <authorList>
            <person name="Kawai M."/>
            <person name="Futagami T."/>
            <person name="Toyoda A."/>
            <person name="Takaki Y."/>
            <person name="Nishi S."/>
            <person name="Hori S."/>
            <person name="Arai W."/>
            <person name="Tsubouchi T."/>
            <person name="Morono Y."/>
            <person name="Uchiyama I."/>
            <person name="Ito T."/>
            <person name="Fujiyama A."/>
            <person name="Inagaki F."/>
            <person name="Takami H."/>
        </authorList>
    </citation>
    <scope>NUCLEOTIDE SEQUENCE</scope>
    <source>
        <strain evidence="1">Expedition CK06-06</strain>
    </source>
</reference>
<dbReference type="AlphaFoldDB" id="X0TQG3"/>
<gene>
    <name evidence="1" type="ORF">S01H1_23225</name>
</gene>
<sequence>MLRFKITKGLLISLLTFLLILGTISFIFAAEKEIVVLSINDFHGALVPAGKNVGAVKLADALKTEKA</sequence>
<accession>X0TQG3</accession>
<protein>
    <submittedName>
        <fullName evidence="1">Uncharacterized protein</fullName>
    </submittedName>
</protein>
<organism evidence="1">
    <name type="scientific">marine sediment metagenome</name>
    <dbReference type="NCBI Taxonomy" id="412755"/>
    <lineage>
        <taxon>unclassified sequences</taxon>
        <taxon>metagenomes</taxon>
        <taxon>ecological metagenomes</taxon>
    </lineage>
</organism>
<comment type="caution">
    <text evidence="1">The sequence shown here is derived from an EMBL/GenBank/DDBJ whole genome shotgun (WGS) entry which is preliminary data.</text>
</comment>
<dbReference type="EMBL" id="BARS01013335">
    <property type="protein sequence ID" value="GAF95803.1"/>
    <property type="molecule type" value="Genomic_DNA"/>
</dbReference>
<evidence type="ECO:0000313" key="1">
    <source>
        <dbReference type="EMBL" id="GAF95803.1"/>
    </source>
</evidence>
<feature type="non-terminal residue" evidence="1">
    <location>
        <position position="67"/>
    </location>
</feature>
<proteinExistence type="predicted"/>
<name>X0TQG3_9ZZZZ</name>